<reference evidence="3" key="1">
    <citation type="submission" date="2016-11" db="EMBL/GenBank/DDBJ databases">
        <authorList>
            <person name="Varghese N."/>
            <person name="Submissions S."/>
        </authorList>
    </citation>
    <scope>NUCLEOTIDE SEQUENCE [LARGE SCALE GENOMIC DNA]</scope>
    <source>
        <strain evidence="3">DSM 27619</strain>
    </source>
</reference>
<feature type="transmembrane region" description="Helical" evidence="1">
    <location>
        <begin position="93"/>
        <end position="110"/>
    </location>
</feature>
<feature type="transmembrane region" description="Helical" evidence="1">
    <location>
        <begin position="117"/>
        <end position="139"/>
    </location>
</feature>
<keyword evidence="1" id="KW-1133">Transmembrane helix</keyword>
<keyword evidence="1" id="KW-0472">Membrane</keyword>
<dbReference type="AlphaFoldDB" id="A0A1M5IAL1"/>
<sequence>MGNLILTLVSIIVLLIMKFESSVTNKEVLQKMENLHLKVRDQMLIIVNNPYSANKKVIQNWILALFVGLAIVNYFSMLIFGANSPKNPLKNEIIFSYSIVGTFIVFASLNRRDLVKMLPLLVISVGIGIYFMHTGMALYGIANPLRNDFHFSPYFADSIIIFAGIMLLMITILLVYSARLFCNLLYFVLQKILKLSLHYSPEKPIRILMLFLSILTILIGALIPLFL</sequence>
<accession>A0A1M5IAL1</accession>
<name>A0A1M5IAL1_9FLAO</name>
<dbReference type="EMBL" id="FQUT01000012">
    <property type="protein sequence ID" value="SHG25291.1"/>
    <property type="molecule type" value="Genomic_DNA"/>
</dbReference>
<evidence type="ECO:0000256" key="1">
    <source>
        <dbReference type="SAM" id="Phobius"/>
    </source>
</evidence>
<dbReference type="STRING" id="1416778.SAMN05443633_11268"/>
<keyword evidence="3" id="KW-1185">Reference proteome</keyword>
<feature type="transmembrane region" description="Helical" evidence="1">
    <location>
        <begin position="61"/>
        <end position="81"/>
    </location>
</feature>
<proteinExistence type="predicted"/>
<feature type="transmembrane region" description="Helical" evidence="1">
    <location>
        <begin position="6"/>
        <end position="23"/>
    </location>
</feature>
<feature type="transmembrane region" description="Helical" evidence="1">
    <location>
        <begin position="159"/>
        <end position="186"/>
    </location>
</feature>
<dbReference type="OrthoDB" id="9874362at2"/>
<evidence type="ECO:0000313" key="3">
    <source>
        <dbReference type="Proteomes" id="UP000184518"/>
    </source>
</evidence>
<dbReference type="Proteomes" id="UP000184518">
    <property type="component" value="Unassembled WGS sequence"/>
</dbReference>
<keyword evidence="1" id="KW-0812">Transmembrane</keyword>
<organism evidence="2 3">
    <name type="scientific">Chryseobacterium arachidis</name>
    <dbReference type="NCBI Taxonomy" id="1416778"/>
    <lineage>
        <taxon>Bacteria</taxon>
        <taxon>Pseudomonadati</taxon>
        <taxon>Bacteroidota</taxon>
        <taxon>Flavobacteriia</taxon>
        <taxon>Flavobacteriales</taxon>
        <taxon>Weeksellaceae</taxon>
        <taxon>Chryseobacterium group</taxon>
        <taxon>Chryseobacterium</taxon>
    </lineage>
</organism>
<dbReference type="RefSeq" id="WP_072961503.1">
    <property type="nucleotide sequence ID" value="NZ_FQUT01000012.1"/>
</dbReference>
<evidence type="ECO:0000313" key="2">
    <source>
        <dbReference type="EMBL" id="SHG25291.1"/>
    </source>
</evidence>
<feature type="transmembrane region" description="Helical" evidence="1">
    <location>
        <begin position="207"/>
        <end position="226"/>
    </location>
</feature>
<protein>
    <submittedName>
        <fullName evidence="2">Uncharacterized protein</fullName>
    </submittedName>
</protein>
<gene>
    <name evidence="2" type="ORF">SAMN05443633_11268</name>
</gene>